<accession>A0A6I3KDS3</accession>
<keyword evidence="1" id="KW-0732">Signal</keyword>
<dbReference type="Proteomes" id="UP000440694">
    <property type="component" value="Unassembled WGS sequence"/>
</dbReference>
<reference evidence="2 3" key="1">
    <citation type="submission" date="2019-11" db="EMBL/GenBank/DDBJ databases">
        <title>Identification of a novel strain.</title>
        <authorList>
            <person name="Xu Q."/>
            <person name="Wang G."/>
        </authorList>
    </citation>
    <scope>NUCLEOTIDE SEQUENCE [LARGE SCALE GENOMIC DNA]</scope>
    <source>
        <strain evidence="3">xq</strain>
    </source>
</reference>
<dbReference type="EMBL" id="WMBQ01000001">
    <property type="protein sequence ID" value="MTD93655.1"/>
    <property type="molecule type" value="Genomic_DNA"/>
</dbReference>
<name>A0A6I3KDS3_9HYPH</name>
<feature type="signal peptide" evidence="1">
    <location>
        <begin position="1"/>
        <end position="20"/>
    </location>
</feature>
<evidence type="ECO:0000256" key="1">
    <source>
        <dbReference type="SAM" id="SignalP"/>
    </source>
</evidence>
<dbReference type="AlphaFoldDB" id="A0A6I3KDS3"/>
<comment type="caution">
    <text evidence="2">The sequence shown here is derived from an EMBL/GenBank/DDBJ whole genome shotgun (WGS) entry which is preliminary data.</text>
</comment>
<protein>
    <submittedName>
        <fullName evidence="2">Uncharacterized protein</fullName>
    </submittedName>
</protein>
<organism evidence="2 3">
    <name type="scientific">Hyphomicrobium album</name>
    <dbReference type="NCBI Taxonomy" id="2665159"/>
    <lineage>
        <taxon>Bacteria</taxon>
        <taxon>Pseudomonadati</taxon>
        <taxon>Pseudomonadota</taxon>
        <taxon>Alphaproteobacteria</taxon>
        <taxon>Hyphomicrobiales</taxon>
        <taxon>Hyphomicrobiaceae</taxon>
        <taxon>Hyphomicrobium</taxon>
    </lineage>
</organism>
<proteinExistence type="predicted"/>
<gene>
    <name evidence="2" type="ORF">GIW81_04820</name>
</gene>
<evidence type="ECO:0000313" key="3">
    <source>
        <dbReference type="Proteomes" id="UP000440694"/>
    </source>
</evidence>
<sequence length="108" mass="11485">MSAALLAGVVVVGAAIPAMAQDAGLAGMHTWRREGGRTCMADHWHYGSSGSQPTKAAAQRAAISSWQEFTNLEYGRAWARFSRAASRRIGCSQSGGGWNCDAEARPCR</sequence>
<keyword evidence="3" id="KW-1185">Reference proteome</keyword>
<feature type="chain" id="PRO_5026137748" evidence="1">
    <location>
        <begin position="21"/>
        <end position="108"/>
    </location>
</feature>
<evidence type="ECO:0000313" key="2">
    <source>
        <dbReference type="EMBL" id="MTD93655.1"/>
    </source>
</evidence>